<accession>A0A9D4NA86</accession>
<dbReference type="EMBL" id="JAIWYP010000001">
    <property type="protein sequence ID" value="KAH3892623.1"/>
    <property type="molecule type" value="Genomic_DNA"/>
</dbReference>
<dbReference type="Proteomes" id="UP000828390">
    <property type="component" value="Unassembled WGS sequence"/>
</dbReference>
<keyword evidence="2" id="KW-1185">Reference proteome</keyword>
<protein>
    <submittedName>
        <fullName evidence="1">Uncharacterized protein</fullName>
    </submittedName>
</protein>
<name>A0A9D4NA86_DREPO</name>
<evidence type="ECO:0000313" key="2">
    <source>
        <dbReference type="Proteomes" id="UP000828390"/>
    </source>
</evidence>
<comment type="caution">
    <text evidence="1">The sequence shown here is derived from an EMBL/GenBank/DDBJ whole genome shotgun (WGS) entry which is preliminary data.</text>
</comment>
<organism evidence="1 2">
    <name type="scientific">Dreissena polymorpha</name>
    <name type="common">Zebra mussel</name>
    <name type="synonym">Mytilus polymorpha</name>
    <dbReference type="NCBI Taxonomy" id="45954"/>
    <lineage>
        <taxon>Eukaryota</taxon>
        <taxon>Metazoa</taxon>
        <taxon>Spiralia</taxon>
        <taxon>Lophotrochozoa</taxon>
        <taxon>Mollusca</taxon>
        <taxon>Bivalvia</taxon>
        <taxon>Autobranchia</taxon>
        <taxon>Heteroconchia</taxon>
        <taxon>Euheterodonta</taxon>
        <taxon>Imparidentia</taxon>
        <taxon>Neoheterodontei</taxon>
        <taxon>Myida</taxon>
        <taxon>Dreissenoidea</taxon>
        <taxon>Dreissenidae</taxon>
        <taxon>Dreissena</taxon>
    </lineage>
</organism>
<proteinExistence type="predicted"/>
<dbReference type="AlphaFoldDB" id="A0A9D4NA86"/>
<gene>
    <name evidence="1" type="ORF">DPMN_016744</name>
</gene>
<reference evidence="1" key="2">
    <citation type="submission" date="2020-11" db="EMBL/GenBank/DDBJ databases">
        <authorList>
            <person name="McCartney M.A."/>
            <person name="Auch B."/>
            <person name="Kono T."/>
            <person name="Mallez S."/>
            <person name="Becker A."/>
            <person name="Gohl D.M."/>
            <person name="Silverstein K.A.T."/>
            <person name="Koren S."/>
            <person name="Bechman K.B."/>
            <person name="Herman A."/>
            <person name="Abrahante J.E."/>
            <person name="Garbe J."/>
        </authorList>
    </citation>
    <scope>NUCLEOTIDE SEQUENCE</scope>
    <source>
        <strain evidence="1">Duluth1</strain>
        <tissue evidence="1">Whole animal</tissue>
    </source>
</reference>
<reference evidence="1" key="1">
    <citation type="journal article" date="2019" name="bioRxiv">
        <title>The Genome of the Zebra Mussel, Dreissena polymorpha: A Resource for Invasive Species Research.</title>
        <authorList>
            <person name="McCartney M.A."/>
            <person name="Auch B."/>
            <person name="Kono T."/>
            <person name="Mallez S."/>
            <person name="Zhang Y."/>
            <person name="Obille A."/>
            <person name="Becker A."/>
            <person name="Abrahante J.E."/>
            <person name="Garbe J."/>
            <person name="Badalamenti J.P."/>
            <person name="Herman A."/>
            <person name="Mangelson H."/>
            <person name="Liachko I."/>
            <person name="Sullivan S."/>
            <person name="Sone E.D."/>
            <person name="Koren S."/>
            <person name="Silverstein K.A.T."/>
            <person name="Beckman K.B."/>
            <person name="Gohl D.M."/>
        </authorList>
    </citation>
    <scope>NUCLEOTIDE SEQUENCE</scope>
    <source>
        <strain evidence="1">Duluth1</strain>
        <tissue evidence="1">Whole animal</tissue>
    </source>
</reference>
<evidence type="ECO:0000313" key="1">
    <source>
        <dbReference type="EMBL" id="KAH3892623.1"/>
    </source>
</evidence>
<sequence>MPSPTKVPVILQSPKATLPKSQCPTLFQTNCPLSHCLHLPKSLSLCRPPKSPCRPLPRSQCPPLFPTISYSKFSVPFATRFIFPVPTRPKSLCPPLAITNVHHHRTTIVHQEFSKATGSSNKLIHLVLKPLPGLV</sequence>